<feature type="transmembrane region" description="Helical" evidence="1">
    <location>
        <begin position="12"/>
        <end position="35"/>
    </location>
</feature>
<sequence length="462" mass="47132">MARHSSGKNNYALSGSVIVVGVVILALIAALVWWFSLRDNAQSEPQAQECIQGEMILPVAESQGVSAEALINQWNETGPVVRDYCVTAELVDSVDDAAVLLTTDNPRAAELLGDRTASSAVPVDVWTGQLWTAGDETALNDVDPAEVSYPVATDPDTAVAVAVALAGEGAPALIQRDREVTTDSDAEILAVGPAAGIHKGAGATEVIDGAEVVTLAHILSPAGDVTEEQSRAAAAFTDFHDATGDVPADLPDRSAAWAAVTEDVAAEETPEAEAPETAAPADTLILLDTSAGTTAAFGDRSIYAASAAALGPIARDLGAGGQQVALWNYSSPLNPGVTQGWRRNVNFSDGRQAADAVLRFGTGGVPQTRSALVAALANAADQSRATGEPARVLLVTSGTAQDMDDAAFTQAFTDAIGDADVSVDVVHVGGGEVDGVLAGLTGHTQITDPAQLESALRAAAGL</sequence>
<dbReference type="OrthoDB" id="4427980at2"/>
<evidence type="ECO:0000313" key="3">
    <source>
        <dbReference type="EMBL" id="AJK68822.1"/>
    </source>
</evidence>
<proteinExistence type="predicted"/>
<dbReference type="KEGG" id="cmq:B840_06070"/>
<dbReference type="HOGENOM" id="CLU_554038_0_0_11"/>
<evidence type="ECO:0000256" key="1">
    <source>
        <dbReference type="SAM" id="Phobius"/>
    </source>
</evidence>
<name>A0A0B6TFS3_9CORY</name>
<organism evidence="3 4">
    <name type="scientific">Corynebacterium marinum DSM 44953</name>
    <dbReference type="NCBI Taxonomy" id="1224162"/>
    <lineage>
        <taxon>Bacteria</taxon>
        <taxon>Bacillati</taxon>
        <taxon>Actinomycetota</taxon>
        <taxon>Actinomycetes</taxon>
        <taxon>Mycobacteriales</taxon>
        <taxon>Corynebacteriaceae</taxon>
        <taxon>Corynebacterium</taxon>
    </lineage>
</organism>
<reference evidence="3 4" key="1">
    <citation type="submission" date="2014-05" db="EMBL/GenBank/DDBJ databases">
        <title>Complete genome sequence of Corynebacterium marinum DSM 44953.</title>
        <authorList>
            <person name="Schaffert L."/>
            <person name="Albersmeier A."/>
            <person name="Kalinowski J."/>
            <person name="Ruckert C."/>
        </authorList>
    </citation>
    <scope>NUCLEOTIDE SEQUENCE [LARGE SCALE GENOMIC DNA]</scope>
    <source>
        <strain evidence="3 4">DSM 44953</strain>
    </source>
</reference>
<evidence type="ECO:0000313" key="4">
    <source>
        <dbReference type="Proteomes" id="UP000031928"/>
    </source>
</evidence>
<keyword evidence="1" id="KW-0812">Transmembrane</keyword>
<keyword evidence="1" id="KW-0472">Membrane</keyword>
<dbReference type="Proteomes" id="UP000031928">
    <property type="component" value="Chromosome"/>
</dbReference>
<dbReference type="Gene3D" id="3.40.50.410">
    <property type="entry name" value="von Willebrand factor, type A domain"/>
    <property type="match status" value="1"/>
</dbReference>
<dbReference type="SUPFAM" id="SSF53300">
    <property type="entry name" value="vWA-like"/>
    <property type="match status" value="1"/>
</dbReference>
<keyword evidence="1" id="KW-1133">Transmembrane helix</keyword>
<dbReference type="EMBL" id="CP007790">
    <property type="protein sequence ID" value="AJK68822.1"/>
    <property type="molecule type" value="Genomic_DNA"/>
</dbReference>
<dbReference type="InterPro" id="IPR002035">
    <property type="entry name" value="VWF_A"/>
</dbReference>
<dbReference type="InterPro" id="IPR036465">
    <property type="entry name" value="vWFA_dom_sf"/>
</dbReference>
<dbReference type="STRING" id="1224162.B840_06070"/>
<keyword evidence="4" id="KW-1185">Reference proteome</keyword>
<accession>A0A0B6TFS3</accession>
<dbReference type="SMART" id="SM00327">
    <property type="entry name" value="VWA"/>
    <property type="match status" value="1"/>
</dbReference>
<evidence type="ECO:0000259" key="2">
    <source>
        <dbReference type="SMART" id="SM00327"/>
    </source>
</evidence>
<dbReference type="RefSeq" id="WP_042621393.1">
    <property type="nucleotide sequence ID" value="NZ_CP007790.1"/>
</dbReference>
<dbReference type="AlphaFoldDB" id="A0A0B6TFS3"/>
<gene>
    <name evidence="3" type="ORF">B840_06070</name>
</gene>
<feature type="domain" description="VWFA" evidence="2">
    <location>
        <begin position="280"/>
        <end position="458"/>
    </location>
</feature>
<protein>
    <recommendedName>
        <fullName evidence="2">VWFA domain-containing protein</fullName>
    </recommendedName>
</protein>